<keyword evidence="5" id="KW-1185">Reference proteome</keyword>
<comment type="caution">
    <text evidence="4">The sequence shown here is derived from an EMBL/GenBank/DDBJ whole genome shotgun (WGS) entry which is preliminary data.</text>
</comment>
<feature type="domain" description="NAD-dependent epimerase/dehydratase" evidence="3">
    <location>
        <begin position="7"/>
        <end position="262"/>
    </location>
</feature>
<dbReference type="InterPro" id="IPR050425">
    <property type="entry name" value="NAD(P)_dehydrat-like"/>
</dbReference>
<dbReference type="AlphaFoldDB" id="A0AAD5T501"/>
<evidence type="ECO:0000256" key="2">
    <source>
        <dbReference type="ARBA" id="ARBA00023445"/>
    </source>
</evidence>
<dbReference type="CDD" id="cd05227">
    <property type="entry name" value="AR_SDR_e"/>
    <property type="match status" value="1"/>
</dbReference>
<dbReference type="Gene3D" id="3.40.50.300">
    <property type="entry name" value="P-loop containing nucleotide triphosphate hydrolases"/>
    <property type="match status" value="1"/>
</dbReference>
<sequence>MSKKPLVLVSGVSGFLGSHVARELLTQGYLVRGSVRSVKKGQQMKQILSSFGGERFTYVVVENIAVDGAFDGAVVDAEFVVHTASPFTYSVIDAKRDLVEPAVQGTLGILRAVATHGPRVRRVVVTSSVAAIRTDSPALPEGRSELDWNTPAMAAFNQLGKDTPSRIAYQASKTLAEKAAWDFMLKEKPHFDLTTINPPHIFGPTIHPCKSIADLNTSVKLIADFYVGNIKAVDPSVTFGRVDVRDVARAHVLALENPAASGQRFLVSAGLFTHQILVEILNKRFPGQKYATGVTTGSWIPEINTKSKEILGISEYIELDESIVDTVHNIKERFQMGLIDDRLKNAVRNERELLVTDETYILQHAPGINSATLRQIKLEAAQRNRAPIISFSDAVEAERKGVYLFSSGCPGIDQLLHFNGFKDGTITEFAGLSSTGKTQAINHAVLARDETPSGNKLSGMDLSKKRLVSHKPALGMQWAMVPTQTLFFTDPSVTSIRTIVSNKESDLYEISVRGEKSISAVRRRVEILSGSGSKVFIL</sequence>
<reference evidence="4" key="1">
    <citation type="submission" date="2020-05" db="EMBL/GenBank/DDBJ databases">
        <title>Phylogenomic resolution of chytrid fungi.</title>
        <authorList>
            <person name="Stajich J.E."/>
            <person name="Amses K."/>
            <person name="Simmons R."/>
            <person name="Seto K."/>
            <person name="Myers J."/>
            <person name="Bonds A."/>
            <person name="Quandt C.A."/>
            <person name="Barry K."/>
            <person name="Liu P."/>
            <person name="Grigoriev I."/>
            <person name="Longcore J.E."/>
            <person name="James T.Y."/>
        </authorList>
    </citation>
    <scope>NUCLEOTIDE SEQUENCE</scope>
    <source>
        <strain evidence="4">JEL0513</strain>
    </source>
</reference>
<evidence type="ECO:0000313" key="4">
    <source>
        <dbReference type="EMBL" id="KAJ3129372.1"/>
    </source>
</evidence>
<dbReference type="EMBL" id="JADGJH010000425">
    <property type="protein sequence ID" value="KAJ3129372.1"/>
    <property type="molecule type" value="Genomic_DNA"/>
</dbReference>
<evidence type="ECO:0000313" key="5">
    <source>
        <dbReference type="Proteomes" id="UP001211907"/>
    </source>
</evidence>
<dbReference type="PANTHER" id="PTHR10366:SF564">
    <property type="entry name" value="STEROL-4-ALPHA-CARBOXYLATE 3-DEHYDROGENASE, DECARBOXYLATING"/>
    <property type="match status" value="1"/>
</dbReference>
<dbReference type="SUPFAM" id="SSF52540">
    <property type="entry name" value="P-loop containing nucleoside triphosphate hydrolases"/>
    <property type="match status" value="1"/>
</dbReference>
<dbReference type="InterPro" id="IPR027417">
    <property type="entry name" value="P-loop_NTPase"/>
</dbReference>
<evidence type="ECO:0000256" key="1">
    <source>
        <dbReference type="ARBA" id="ARBA00023002"/>
    </source>
</evidence>
<proteinExistence type="inferred from homology"/>
<dbReference type="InterPro" id="IPR001509">
    <property type="entry name" value="Epimerase_deHydtase"/>
</dbReference>
<dbReference type="Pfam" id="PF01370">
    <property type="entry name" value="Epimerase"/>
    <property type="match status" value="1"/>
</dbReference>
<dbReference type="Proteomes" id="UP001211907">
    <property type="component" value="Unassembled WGS sequence"/>
</dbReference>
<dbReference type="InterPro" id="IPR036291">
    <property type="entry name" value="NAD(P)-bd_dom_sf"/>
</dbReference>
<dbReference type="GO" id="GO:0016616">
    <property type="term" value="F:oxidoreductase activity, acting on the CH-OH group of donors, NAD or NADP as acceptor"/>
    <property type="evidence" value="ECO:0007669"/>
    <property type="project" value="TreeGrafter"/>
</dbReference>
<accession>A0AAD5T501</accession>
<name>A0AAD5T501_9FUNG</name>
<evidence type="ECO:0000259" key="3">
    <source>
        <dbReference type="Pfam" id="PF01370"/>
    </source>
</evidence>
<dbReference type="PANTHER" id="PTHR10366">
    <property type="entry name" value="NAD DEPENDENT EPIMERASE/DEHYDRATASE"/>
    <property type="match status" value="1"/>
</dbReference>
<gene>
    <name evidence="4" type="primary">GRE2_5</name>
    <name evidence="4" type="ORF">HK100_008665</name>
</gene>
<protein>
    <submittedName>
        <fullName evidence="4">Methylglyoxal reductase (NADPH-dependent) gre2</fullName>
    </submittedName>
</protein>
<keyword evidence="1" id="KW-0560">Oxidoreductase</keyword>
<dbReference type="SUPFAM" id="SSF51735">
    <property type="entry name" value="NAD(P)-binding Rossmann-fold domains"/>
    <property type="match status" value="1"/>
</dbReference>
<comment type="similarity">
    <text evidence="2">Belongs to the NAD(P)-dependent epimerase/dehydratase family. Dihydroflavonol-4-reductase subfamily.</text>
</comment>
<organism evidence="4 5">
    <name type="scientific">Physocladia obscura</name>
    <dbReference type="NCBI Taxonomy" id="109957"/>
    <lineage>
        <taxon>Eukaryota</taxon>
        <taxon>Fungi</taxon>
        <taxon>Fungi incertae sedis</taxon>
        <taxon>Chytridiomycota</taxon>
        <taxon>Chytridiomycota incertae sedis</taxon>
        <taxon>Chytridiomycetes</taxon>
        <taxon>Chytridiales</taxon>
        <taxon>Chytriomycetaceae</taxon>
        <taxon>Physocladia</taxon>
    </lineage>
</organism>
<dbReference type="Gene3D" id="3.40.50.720">
    <property type="entry name" value="NAD(P)-binding Rossmann-like Domain"/>
    <property type="match status" value="1"/>
</dbReference>